<dbReference type="GeneID" id="30180620"/>
<dbReference type="EMBL" id="KV454002">
    <property type="protein sequence ID" value="ODQ47396.1"/>
    <property type="molecule type" value="Genomic_DNA"/>
</dbReference>
<reference evidence="1 2" key="1">
    <citation type="journal article" date="2016" name="Proc. Natl. Acad. Sci. U.S.A.">
        <title>Comparative genomics of biotechnologically important yeasts.</title>
        <authorList>
            <person name="Riley R."/>
            <person name="Haridas S."/>
            <person name="Wolfe K.H."/>
            <person name="Lopes M.R."/>
            <person name="Hittinger C.T."/>
            <person name="Goeker M."/>
            <person name="Salamov A.A."/>
            <person name="Wisecaver J.H."/>
            <person name="Long T.M."/>
            <person name="Calvey C.H."/>
            <person name="Aerts A.L."/>
            <person name="Barry K.W."/>
            <person name="Choi C."/>
            <person name="Clum A."/>
            <person name="Coughlan A.Y."/>
            <person name="Deshpande S."/>
            <person name="Douglass A.P."/>
            <person name="Hanson S.J."/>
            <person name="Klenk H.-P."/>
            <person name="LaButti K.M."/>
            <person name="Lapidus A."/>
            <person name="Lindquist E.A."/>
            <person name="Lipzen A.M."/>
            <person name="Meier-Kolthoff J.P."/>
            <person name="Ohm R.A."/>
            <person name="Otillar R.P."/>
            <person name="Pangilinan J.L."/>
            <person name="Peng Y."/>
            <person name="Rokas A."/>
            <person name="Rosa C.A."/>
            <person name="Scheuner C."/>
            <person name="Sibirny A.A."/>
            <person name="Slot J.C."/>
            <person name="Stielow J.B."/>
            <person name="Sun H."/>
            <person name="Kurtzman C.P."/>
            <person name="Blackwell M."/>
            <person name="Grigoriev I.V."/>
            <person name="Jeffries T.W."/>
        </authorList>
    </citation>
    <scope>NUCLEOTIDE SEQUENCE [LARGE SCALE GENOMIC DNA]</scope>
    <source>
        <strain evidence="1 2">NRRL Y-2026</strain>
    </source>
</reference>
<keyword evidence="2" id="KW-1185">Reference proteome</keyword>
<sequence length="192" mass="21681">MIVAKLSMVSFFKTPAPERYVEKQITLERRTEVPFVAGSLEARSAEDAEGKDGAVGEKVLWLDEGKALLKEGGSGYLFSGQIEIRRVDCAPSQDGVLTEGLEVVIKKYTGEWVGTIVYDYVYCGGKKCYDMAHRKLVKTVHHLEDEQYHVYVNYEADRKIVLRMEVCPGDEEVLQRCLQDYEAEVVFTPCKG</sequence>
<gene>
    <name evidence="1" type="ORF">PICMEDRAFT_71470</name>
</gene>
<evidence type="ECO:0000313" key="1">
    <source>
        <dbReference type="EMBL" id="ODQ47396.1"/>
    </source>
</evidence>
<accession>A0A1E3NMU4</accession>
<organism evidence="1 2">
    <name type="scientific">Pichia membranifaciens NRRL Y-2026</name>
    <dbReference type="NCBI Taxonomy" id="763406"/>
    <lineage>
        <taxon>Eukaryota</taxon>
        <taxon>Fungi</taxon>
        <taxon>Dikarya</taxon>
        <taxon>Ascomycota</taxon>
        <taxon>Saccharomycotina</taxon>
        <taxon>Pichiomycetes</taxon>
        <taxon>Pichiales</taxon>
        <taxon>Pichiaceae</taxon>
        <taxon>Pichia</taxon>
    </lineage>
</organism>
<name>A0A1E3NMU4_9ASCO</name>
<dbReference type="Proteomes" id="UP000094455">
    <property type="component" value="Unassembled WGS sequence"/>
</dbReference>
<protein>
    <submittedName>
        <fullName evidence="1">Uncharacterized protein</fullName>
    </submittedName>
</protein>
<dbReference type="OrthoDB" id="3997993at2759"/>
<proteinExistence type="predicted"/>
<evidence type="ECO:0000313" key="2">
    <source>
        <dbReference type="Proteomes" id="UP000094455"/>
    </source>
</evidence>
<dbReference type="AlphaFoldDB" id="A0A1E3NMU4"/>
<dbReference type="RefSeq" id="XP_019018509.1">
    <property type="nucleotide sequence ID" value="XM_019163933.1"/>
</dbReference>